<feature type="signal peptide" evidence="9">
    <location>
        <begin position="1"/>
        <end position="22"/>
    </location>
</feature>
<evidence type="ECO:0000256" key="1">
    <source>
        <dbReference type="ARBA" id="ARBA00000971"/>
    </source>
</evidence>
<dbReference type="PANTHER" id="PTHR47245">
    <property type="entry name" value="PEPTIDYLPROLYL ISOMERASE"/>
    <property type="match status" value="1"/>
</dbReference>
<dbReference type="PANTHER" id="PTHR47245:SF2">
    <property type="entry name" value="PEPTIDYL-PROLYL CIS-TRANS ISOMERASE HP_0175-RELATED"/>
    <property type="match status" value="1"/>
</dbReference>
<evidence type="ECO:0000256" key="3">
    <source>
        <dbReference type="ARBA" id="ARBA00013194"/>
    </source>
</evidence>
<keyword evidence="5 8" id="KW-0697">Rotamase</keyword>
<evidence type="ECO:0000313" key="11">
    <source>
        <dbReference type="EMBL" id="SIS57565.1"/>
    </source>
</evidence>
<protein>
    <recommendedName>
        <fullName evidence="4">Parvulin-like PPIase</fullName>
        <ecNumber evidence="3">5.2.1.8</ecNumber>
    </recommendedName>
    <alternativeName>
        <fullName evidence="6">Peptidyl-prolyl cis-trans isomerase plp</fullName>
    </alternativeName>
    <alternativeName>
        <fullName evidence="7">Rotamase plp</fullName>
    </alternativeName>
</protein>
<keyword evidence="12" id="KW-1185">Reference proteome</keyword>
<dbReference type="PROSITE" id="PS01096">
    <property type="entry name" value="PPIC_PPIASE_1"/>
    <property type="match status" value="1"/>
</dbReference>
<evidence type="ECO:0000256" key="9">
    <source>
        <dbReference type="SAM" id="SignalP"/>
    </source>
</evidence>
<comment type="similarity">
    <text evidence="2">Belongs to the PpiC/parvulin rotamase family.</text>
</comment>
<evidence type="ECO:0000256" key="7">
    <source>
        <dbReference type="ARBA" id="ARBA00031484"/>
    </source>
</evidence>
<evidence type="ECO:0000256" key="8">
    <source>
        <dbReference type="PROSITE-ProRule" id="PRU00278"/>
    </source>
</evidence>
<dbReference type="RefSeq" id="WP_076444670.1">
    <property type="nucleotide sequence ID" value="NZ_FTOQ01000001.1"/>
</dbReference>
<dbReference type="Pfam" id="PF00639">
    <property type="entry name" value="Rotamase"/>
    <property type="match status" value="1"/>
</dbReference>
<dbReference type="Proteomes" id="UP000186684">
    <property type="component" value="Unassembled WGS sequence"/>
</dbReference>
<evidence type="ECO:0000259" key="10">
    <source>
        <dbReference type="PROSITE" id="PS50198"/>
    </source>
</evidence>
<dbReference type="OrthoDB" id="14196at2"/>
<gene>
    <name evidence="11" type="ORF">SAMN05421759_101518</name>
</gene>
<dbReference type="PROSITE" id="PS50198">
    <property type="entry name" value="PPIC_PPIASE_2"/>
    <property type="match status" value="1"/>
</dbReference>
<sequence>MPRTSLKIVTAALIACAPPAFAQDDVAIDTVVATVNGAEITLGHMLMLRTTLPEQYQQLPANVLFDGILNQMIQQEALSQSENAEETDVVRLSLENQRRALLSSQVMSDFVPGEFSEADIQAAYEAQYGNETGTEYNASHILVETEEEAAALVTELEGGADFAELAREKSAGPSGPNGGSLGWFEAGQMVAPFQAAVETLEAGEFSAPVETQFGWHVVKLNETRLKEAPALDTVRDEIVNALSEEAVANGIDAAVAEADVTRPGDALDPNVLNRLDLLGTR</sequence>
<organism evidence="11 12">
    <name type="scientific">Roseivivax lentus</name>
    <dbReference type="NCBI Taxonomy" id="633194"/>
    <lineage>
        <taxon>Bacteria</taxon>
        <taxon>Pseudomonadati</taxon>
        <taxon>Pseudomonadota</taxon>
        <taxon>Alphaproteobacteria</taxon>
        <taxon>Rhodobacterales</taxon>
        <taxon>Roseobacteraceae</taxon>
        <taxon>Roseivivax</taxon>
    </lineage>
</organism>
<evidence type="ECO:0000256" key="6">
    <source>
        <dbReference type="ARBA" id="ARBA00030642"/>
    </source>
</evidence>
<evidence type="ECO:0000256" key="2">
    <source>
        <dbReference type="ARBA" id="ARBA00007656"/>
    </source>
</evidence>
<reference evidence="12" key="1">
    <citation type="submission" date="2017-01" db="EMBL/GenBank/DDBJ databases">
        <authorList>
            <person name="Varghese N."/>
            <person name="Submissions S."/>
        </authorList>
    </citation>
    <scope>NUCLEOTIDE SEQUENCE [LARGE SCALE GENOMIC DNA]</scope>
    <source>
        <strain evidence="12">DSM 29430</strain>
    </source>
</reference>
<dbReference type="SUPFAM" id="SSF109998">
    <property type="entry name" value="Triger factor/SurA peptide-binding domain-like"/>
    <property type="match status" value="1"/>
</dbReference>
<evidence type="ECO:0000256" key="4">
    <source>
        <dbReference type="ARBA" id="ARBA00018370"/>
    </source>
</evidence>
<dbReference type="InterPro" id="IPR000297">
    <property type="entry name" value="PPIase_PpiC"/>
</dbReference>
<dbReference type="EMBL" id="FTOQ01000001">
    <property type="protein sequence ID" value="SIS57565.1"/>
    <property type="molecule type" value="Genomic_DNA"/>
</dbReference>
<feature type="chain" id="PRO_5013111540" description="Parvulin-like PPIase" evidence="9">
    <location>
        <begin position="23"/>
        <end position="281"/>
    </location>
</feature>
<evidence type="ECO:0000256" key="5">
    <source>
        <dbReference type="ARBA" id="ARBA00023110"/>
    </source>
</evidence>
<evidence type="ECO:0000313" key="12">
    <source>
        <dbReference type="Proteomes" id="UP000186684"/>
    </source>
</evidence>
<dbReference type="InterPro" id="IPR050245">
    <property type="entry name" value="PrsA_foldase"/>
</dbReference>
<dbReference type="InterPro" id="IPR027304">
    <property type="entry name" value="Trigger_fact/SurA_dom_sf"/>
</dbReference>
<dbReference type="InterPro" id="IPR023058">
    <property type="entry name" value="PPIase_PpiC_CS"/>
</dbReference>
<dbReference type="Gene3D" id="3.10.50.40">
    <property type="match status" value="1"/>
</dbReference>
<keyword evidence="8 11" id="KW-0413">Isomerase</keyword>
<dbReference type="GO" id="GO:0003755">
    <property type="term" value="F:peptidyl-prolyl cis-trans isomerase activity"/>
    <property type="evidence" value="ECO:0007669"/>
    <property type="project" value="UniProtKB-KW"/>
</dbReference>
<accession>A0A1N7K7K9</accession>
<proteinExistence type="inferred from homology"/>
<dbReference type="AlphaFoldDB" id="A0A1N7K7K9"/>
<dbReference type="EC" id="5.2.1.8" evidence="3"/>
<dbReference type="STRING" id="633194.SAMN05421759_101518"/>
<name>A0A1N7K7K9_9RHOB</name>
<keyword evidence="9" id="KW-0732">Signal</keyword>
<feature type="domain" description="PpiC" evidence="10">
    <location>
        <begin position="133"/>
        <end position="222"/>
    </location>
</feature>
<dbReference type="InterPro" id="IPR046357">
    <property type="entry name" value="PPIase_dom_sf"/>
</dbReference>
<dbReference type="SUPFAM" id="SSF54534">
    <property type="entry name" value="FKBP-like"/>
    <property type="match status" value="1"/>
</dbReference>
<comment type="catalytic activity">
    <reaction evidence="1">
        <text>[protein]-peptidylproline (omega=180) = [protein]-peptidylproline (omega=0)</text>
        <dbReference type="Rhea" id="RHEA:16237"/>
        <dbReference type="Rhea" id="RHEA-COMP:10747"/>
        <dbReference type="Rhea" id="RHEA-COMP:10748"/>
        <dbReference type="ChEBI" id="CHEBI:83833"/>
        <dbReference type="ChEBI" id="CHEBI:83834"/>
        <dbReference type="EC" id="5.2.1.8"/>
    </reaction>
</comment>